<proteinExistence type="predicted"/>
<dbReference type="EMBL" id="MU150312">
    <property type="protein sequence ID" value="KAF9459645.1"/>
    <property type="molecule type" value="Genomic_DNA"/>
</dbReference>
<evidence type="ECO:0000313" key="5">
    <source>
        <dbReference type="Proteomes" id="UP000807353"/>
    </source>
</evidence>
<comment type="caution">
    <text evidence="4">The sequence shown here is derived from an EMBL/GenBank/DDBJ whole genome shotgun (WGS) entry which is preliminary data.</text>
</comment>
<accession>A0A9P5XZJ8</accession>
<reference evidence="4" key="1">
    <citation type="submission" date="2020-11" db="EMBL/GenBank/DDBJ databases">
        <authorList>
            <consortium name="DOE Joint Genome Institute"/>
            <person name="Ahrendt S."/>
            <person name="Riley R."/>
            <person name="Andreopoulos W."/>
            <person name="Labutti K."/>
            <person name="Pangilinan J."/>
            <person name="Ruiz-Duenas F.J."/>
            <person name="Barrasa J.M."/>
            <person name="Sanchez-Garcia M."/>
            <person name="Camarero S."/>
            <person name="Miyauchi S."/>
            <person name="Serrano A."/>
            <person name="Linde D."/>
            <person name="Babiker R."/>
            <person name="Drula E."/>
            <person name="Ayuso-Fernandez I."/>
            <person name="Pacheco R."/>
            <person name="Padilla G."/>
            <person name="Ferreira P."/>
            <person name="Barriuso J."/>
            <person name="Kellner H."/>
            <person name="Castanera R."/>
            <person name="Alfaro M."/>
            <person name="Ramirez L."/>
            <person name="Pisabarro A.G."/>
            <person name="Kuo A."/>
            <person name="Tritt A."/>
            <person name="Lipzen A."/>
            <person name="He G."/>
            <person name="Yan M."/>
            <person name="Ng V."/>
            <person name="Cullen D."/>
            <person name="Martin F."/>
            <person name="Rosso M.-N."/>
            <person name="Henrissat B."/>
            <person name="Hibbett D."/>
            <person name="Martinez A.T."/>
            <person name="Grigoriev I.V."/>
        </authorList>
    </citation>
    <scope>NUCLEOTIDE SEQUENCE</scope>
    <source>
        <strain evidence="4">CBS 247.69</strain>
    </source>
</reference>
<name>A0A9P5XZJ8_9AGAR</name>
<evidence type="ECO:0000313" key="4">
    <source>
        <dbReference type="EMBL" id="KAF9459645.1"/>
    </source>
</evidence>
<keyword evidence="2" id="KW-0812">Transmembrane</keyword>
<keyword evidence="2" id="KW-0472">Membrane</keyword>
<dbReference type="GO" id="GO:0005525">
    <property type="term" value="F:GTP binding"/>
    <property type="evidence" value="ECO:0007669"/>
    <property type="project" value="InterPro"/>
</dbReference>
<gene>
    <name evidence="4" type="ORF">BDZ94DRAFT_1224347</name>
</gene>
<keyword evidence="5" id="KW-1185">Reference proteome</keyword>
<dbReference type="InterPro" id="IPR006073">
    <property type="entry name" value="GTP-bd"/>
</dbReference>
<dbReference type="Proteomes" id="UP000807353">
    <property type="component" value="Unassembled WGS sequence"/>
</dbReference>
<dbReference type="Gene3D" id="3.40.50.300">
    <property type="entry name" value="P-loop containing nucleotide triphosphate hydrolases"/>
    <property type="match status" value="1"/>
</dbReference>
<evidence type="ECO:0000256" key="2">
    <source>
        <dbReference type="SAM" id="Phobius"/>
    </source>
</evidence>
<dbReference type="AlphaFoldDB" id="A0A9P5XZJ8"/>
<keyword evidence="2" id="KW-1133">Transmembrane helix</keyword>
<dbReference type="InterPro" id="IPR027417">
    <property type="entry name" value="P-loop_NTPase"/>
</dbReference>
<evidence type="ECO:0000256" key="1">
    <source>
        <dbReference type="SAM" id="MobiDB-lite"/>
    </source>
</evidence>
<dbReference type="SUPFAM" id="SSF52540">
    <property type="entry name" value="P-loop containing nucleoside triphosphate hydrolases"/>
    <property type="match status" value="1"/>
</dbReference>
<feature type="transmembrane region" description="Helical" evidence="2">
    <location>
        <begin position="509"/>
        <end position="529"/>
    </location>
</feature>
<dbReference type="Pfam" id="PF01926">
    <property type="entry name" value="MMR_HSR1"/>
    <property type="match status" value="1"/>
</dbReference>
<feature type="domain" description="G" evidence="3">
    <location>
        <begin position="160"/>
        <end position="246"/>
    </location>
</feature>
<dbReference type="OrthoDB" id="391988at2759"/>
<sequence length="648" mass="72021">MPPTATQASSSHIEDDTPLVVVSEITFKSDKPLKSVKIKILAGNGSVVHQDVKTPESTQVIFQLPTNIPFSTEYTLRIEHPQFIFRKTIGIEGKELFDAYKRDGPEKQTWKRSYGGLGVTVELVKRSKESPDVPEGASTDNDDSLSPTTDRILELCPRFRILVMGKSGAGKSSLINKAFGVTDAQVSHNLPGMADIEREIPSKDNPHFLLHDSQGFEHGEKDTLDVVQNFIKRREEMEEIKAKLHAIWVCIEIPTVGGRVMETGVENFLKLRASGKLGEVPIIVVFTKYDRLVSTEKIAITKAGLEPTDEEVEANANATLKRECIGPFEVLVGKNIPYVVVSTRPQYSRTLGDLVEVTYENVEKYIMEAAVLTGISQRINPDVKIRTSIEVGKQKYWRGLASNTTLPGITLRDFLEVVHTDIVKVWDFEDKHKFLLSREFKTLMLNSVEVSGQRNPNRILVGGLPMLGAIAGIVSALSGPVAPIVIPIAASVLLALWAAEVWQKTRANLGRIMTYILNLTLVMQNLFWIQNILATKPQQGGGTSPERVSVPITRRFIKLAFQLYMNAADRDNLLTQIDDYTKKVAFSFVLPSGPDATINKIIELISSSTISDEEAFKEHSRIRVLDGSWEHQEDEAWDSPSPSTPPVN</sequence>
<feature type="region of interest" description="Disordered" evidence="1">
    <location>
        <begin position="126"/>
        <end position="147"/>
    </location>
</feature>
<organism evidence="4 5">
    <name type="scientific">Collybia nuda</name>
    <dbReference type="NCBI Taxonomy" id="64659"/>
    <lineage>
        <taxon>Eukaryota</taxon>
        <taxon>Fungi</taxon>
        <taxon>Dikarya</taxon>
        <taxon>Basidiomycota</taxon>
        <taxon>Agaricomycotina</taxon>
        <taxon>Agaricomycetes</taxon>
        <taxon>Agaricomycetidae</taxon>
        <taxon>Agaricales</taxon>
        <taxon>Tricholomatineae</taxon>
        <taxon>Clitocybaceae</taxon>
        <taxon>Collybia</taxon>
    </lineage>
</organism>
<evidence type="ECO:0000259" key="3">
    <source>
        <dbReference type="Pfam" id="PF01926"/>
    </source>
</evidence>
<protein>
    <recommendedName>
        <fullName evidence="3">G domain-containing protein</fullName>
    </recommendedName>
</protein>